<dbReference type="STRING" id="1348624.GCA_001591545_02413"/>
<evidence type="ECO:0000313" key="2">
    <source>
        <dbReference type="Proteomes" id="UP000249134"/>
    </source>
</evidence>
<accession>A0A2X4WAH3</accession>
<dbReference type="AlphaFoldDB" id="A0A2X4WAH3"/>
<gene>
    <name evidence="1" type="ORF">NCTC4824_03364</name>
</gene>
<protein>
    <submittedName>
        <fullName evidence="1">Uncharacterized protein</fullName>
    </submittedName>
</protein>
<dbReference type="Proteomes" id="UP000249134">
    <property type="component" value="Chromosome 1"/>
</dbReference>
<reference evidence="1 2" key="1">
    <citation type="submission" date="2018-06" db="EMBL/GenBank/DDBJ databases">
        <authorList>
            <consortium name="Pathogen Informatics"/>
            <person name="Doyle S."/>
        </authorList>
    </citation>
    <scope>NUCLEOTIDE SEQUENCE [LARGE SCALE GENOMIC DNA]</scope>
    <source>
        <strain evidence="1 2">NCTC4824</strain>
    </source>
</reference>
<keyword evidence="2" id="KW-1185">Reference proteome</keyword>
<proteinExistence type="predicted"/>
<dbReference type="KEGG" id="blen:NCTC4824_03364"/>
<name>A0A2X4WAH3_LEDLE</name>
<dbReference type="EMBL" id="LS483476">
    <property type="protein sequence ID" value="SQI61687.1"/>
    <property type="molecule type" value="Genomic_DNA"/>
</dbReference>
<sequence length="72" mass="8691">MIEEFEVKKEVFENLPHGLTHFEISLDGRSYEGHYRNGDVNWFHPQPEQENHEMPIEEVEAEVQRIIIEYIH</sequence>
<organism evidence="1 2">
    <name type="scientific">Lederbergia lenta</name>
    <name type="common">Bacillus lentus</name>
    <dbReference type="NCBI Taxonomy" id="1467"/>
    <lineage>
        <taxon>Bacteria</taxon>
        <taxon>Bacillati</taxon>
        <taxon>Bacillota</taxon>
        <taxon>Bacilli</taxon>
        <taxon>Bacillales</taxon>
        <taxon>Bacillaceae</taxon>
        <taxon>Lederbergia</taxon>
    </lineage>
</organism>
<evidence type="ECO:0000313" key="1">
    <source>
        <dbReference type="EMBL" id="SQI61687.1"/>
    </source>
</evidence>
<dbReference type="RefSeq" id="WP_066141970.1">
    <property type="nucleotide sequence ID" value="NZ_CBCSGM010000003.1"/>
</dbReference>